<evidence type="ECO:0000313" key="2">
    <source>
        <dbReference type="Proteomes" id="UP000198356"/>
    </source>
</evidence>
<evidence type="ECO:0000313" key="1">
    <source>
        <dbReference type="EMBL" id="SNT30578.1"/>
    </source>
</evidence>
<organism evidence="1 2">
    <name type="scientific">Granulicella rosea</name>
    <dbReference type="NCBI Taxonomy" id="474952"/>
    <lineage>
        <taxon>Bacteria</taxon>
        <taxon>Pseudomonadati</taxon>
        <taxon>Acidobacteriota</taxon>
        <taxon>Terriglobia</taxon>
        <taxon>Terriglobales</taxon>
        <taxon>Acidobacteriaceae</taxon>
        <taxon>Granulicella</taxon>
    </lineage>
</organism>
<name>A0A239LL15_9BACT</name>
<proteinExistence type="predicted"/>
<reference evidence="1 2" key="1">
    <citation type="submission" date="2017-06" db="EMBL/GenBank/DDBJ databases">
        <authorList>
            <person name="Kim H.J."/>
            <person name="Triplett B.A."/>
        </authorList>
    </citation>
    <scope>NUCLEOTIDE SEQUENCE [LARGE SCALE GENOMIC DNA]</scope>
    <source>
        <strain evidence="1 2">DSM 18704</strain>
    </source>
</reference>
<dbReference type="Proteomes" id="UP000198356">
    <property type="component" value="Unassembled WGS sequence"/>
</dbReference>
<gene>
    <name evidence="1" type="ORF">SAMN05421770_10773</name>
</gene>
<dbReference type="RefSeq" id="WP_142988412.1">
    <property type="nucleotide sequence ID" value="NZ_FZOU01000007.1"/>
</dbReference>
<dbReference type="EMBL" id="FZOU01000007">
    <property type="protein sequence ID" value="SNT30578.1"/>
    <property type="molecule type" value="Genomic_DNA"/>
</dbReference>
<sequence>MGMNLRRLWSMLWNRNNKEEDHSIFPSIVLLLRSPHFFTEAELEAAGEKGLRTPFHRGEGSTRFIVQKGMVTFIKADDFVMHVVQANQRYMGDLSEKDLTIWLPKAEQRRAWLAHTAWASIDLLNGKEGPKSKRAIYAALARFARNMGDHNCSAVYLPMEQMFMPNDGTADEGFRLMIEGELPFD</sequence>
<dbReference type="AlphaFoldDB" id="A0A239LL15"/>
<accession>A0A239LL15</accession>
<protein>
    <submittedName>
        <fullName evidence="1">Uncharacterized protein</fullName>
    </submittedName>
</protein>
<dbReference type="OrthoDB" id="122040at2"/>
<keyword evidence="2" id="KW-1185">Reference proteome</keyword>